<protein>
    <recommendedName>
        <fullName evidence="2">N-acetyltransferase domain-containing protein</fullName>
    </recommendedName>
</protein>
<gene>
    <name evidence="3" type="ORF">PG997_008451</name>
</gene>
<feature type="domain" description="N-acetyltransferase" evidence="2">
    <location>
        <begin position="15"/>
        <end position="208"/>
    </location>
</feature>
<evidence type="ECO:0000256" key="1">
    <source>
        <dbReference type="SAM" id="MobiDB-lite"/>
    </source>
</evidence>
<dbReference type="RefSeq" id="XP_066668108.1">
    <property type="nucleotide sequence ID" value="XM_066812766.1"/>
</dbReference>
<dbReference type="Proteomes" id="UP001433268">
    <property type="component" value="Unassembled WGS sequence"/>
</dbReference>
<sequence length="256" mass="27784">MPFVPSPTFHLTSPRLYISHFHAPQHNQFLVDLYTSELYTKHNKTNVDTPEKAQAQIENWMPGWHERNGYGPYVTSLRFARDIVVEGGDSTAADNDDNEKPAALLKPGQVPIGIVTLMRGAHYTVPDCGFALLPAYAGKGYATEAGKRIIKYATDPKPSPTSEVASAASADDDNDVPREGEGLGLEGVFGFTSSDNADSRKVCQRIGLEFRGIYPLEAFGGEMSAVFVLPGMQADLSVYGIKAARTDITVRESPGC</sequence>
<dbReference type="PANTHER" id="PTHR43792">
    <property type="entry name" value="GNAT FAMILY, PUTATIVE (AFU_ORTHOLOGUE AFUA_3G00765)-RELATED-RELATED"/>
    <property type="match status" value="1"/>
</dbReference>
<dbReference type="SUPFAM" id="SSF55729">
    <property type="entry name" value="Acyl-CoA N-acyltransferases (Nat)"/>
    <property type="match status" value="1"/>
</dbReference>
<accession>A0ABR1WB15</accession>
<name>A0ABR1WB15_9PEZI</name>
<comment type="caution">
    <text evidence="3">The sequence shown here is derived from an EMBL/GenBank/DDBJ whole genome shotgun (WGS) entry which is preliminary data.</text>
</comment>
<dbReference type="GeneID" id="92045826"/>
<dbReference type="InterPro" id="IPR000182">
    <property type="entry name" value="GNAT_dom"/>
</dbReference>
<dbReference type="PANTHER" id="PTHR43792:SF16">
    <property type="entry name" value="N-ACETYLTRANSFERASE DOMAIN-CONTAINING PROTEIN"/>
    <property type="match status" value="1"/>
</dbReference>
<organism evidence="3 4">
    <name type="scientific">Apiospora hydei</name>
    <dbReference type="NCBI Taxonomy" id="1337664"/>
    <lineage>
        <taxon>Eukaryota</taxon>
        <taxon>Fungi</taxon>
        <taxon>Dikarya</taxon>
        <taxon>Ascomycota</taxon>
        <taxon>Pezizomycotina</taxon>
        <taxon>Sordariomycetes</taxon>
        <taxon>Xylariomycetidae</taxon>
        <taxon>Amphisphaeriales</taxon>
        <taxon>Apiosporaceae</taxon>
        <taxon>Apiospora</taxon>
    </lineage>
</organism>
<dbReference type="Pfam" id="PF13302">
    <property type="entry name" value="Acetyltransf_3"/>
    <property type="match status" value="1"/>
</dbReference>
<reference evidence="3 4" key="1">
    <citation type="submission" date="2023-01" db="EMBL/GenBank/DDBJ databases">
        <title>Analysis of 21 Apiospora genomes using comparative genomics revels a genus with tremendous synthesis potential of carbohydrate active enzymes and secondary metabolites.</title>
        <authorList>
            <person name="Sorensen T."/>
        </authorList>
    </citation>
    <scope>NUCLEOTIDE SEQUENCE [LARGE SCALE GENOMIC DNA]</scope>
    <source>
        <strain evidence="3 4">CBS 114990</strain>
    </source>
</reference>
<evidence type="ECO:0000313" key="4">
    <source>
        <dbReference type="Proteomes" id="UP001433268"/>
    </source>
</evidence>
<evidence type="ECO:0000313" key="3">
    <source>
        <dbReference type="EMBL" id="KAK8080633.1"/>
    </source>
</evidence>
<dbReference type="InterPro" id="IPR051531">
    <property type="entry name" value="N-acetyltransferase"/>
</dbReference>
<feature type="region of interest" description="Disordered" evidence="1">
    <location>
        <begin position="153"/>
        <end position="179"/>
    </location>
</feature>
<dbReference type="EMBL" id="JAQQWN010000006">
    <property type="protein sequence ID" value="KAK8080633.1"/>
    <property type="molecule type" value="Genomic_DNA"/>
</dbReference>
<keyword evidence="4" id="KW-1185">Reference proteome</keyword>
<proteinExistence type="predicted"/>
<dbReference type="InterPro" id="IPR016181">
    <property type="entry name" value="Acyl_CoA_acyltransferase"/>
</dbReference>
<evidence type="ECO:0000259" key="2">
    <source>
        <dbReference type="Pfam" id="PF13302"/>
    </source>
</evidence>
<dbReference type="Gene3D" id="3.40.630.30">
    <property type="match status" value="1"/>
</dbReference>